<feature type="region of interest" description="Disordered" evidence="1">
    <location>
        <begin position="524"/>
        <end position="555"/>
    </location>
</feature>
<dbReference type="GeneID" id="20084114"/>
<sequence>MSKSSIELEWRNLFHHPVEDDKPAPKAAHALSTNAMSVATTATSKPPPKSKPNLVPGKPAAKEAACFMTEEQLLRLIDAISHVKAGGQGVQAKVDKRAAMPGDARKSPSCNTKPAVAPPPLKPKATFIRDAIPLALQAMTETMQMALQRGGDGDHSGIWMTSRELETVVDAFLTTSSDFHGAAEPSLVGVPSPDLSEQLTTSTATCHLCLSSTSEHWCCECSTALCPQCLQDVCCNQLRHHVEVYVPTLSASTNLGVQRRGEKQLKLAEKQADLKFVPLVVGSALLDQLRTTRLAGCDGKALKQFCMLLKKQIEMQPMSKFEFLDRSCITAWSPEEVRGFLDVLRIPSDAFADRNVAGDQFLRLSVPALHDTYGITGSFPLHRCLFYRSLLSFMDQWVRSQPPAKAKPPARAQAAPTVPAKPWVKRKKKANRFVWGDPVEPRSANHGRQAPSQTTNAVATKNALPRAFNASTDQLNEPASTIPRGKQRTRPPTVPAALSPVTKVHSSTDEDFVQQLQNEMNDVHIPTTASPRPSTSMPRQEAVSRTTIPRSSLGQLQQTMSDLVQRLEVAQSLPTSDDAILTRIAAANALVHKVLHMTPHELSAECPVDVLRPIVLEIEDRMNRPQKASVPHKRERHTNAPVQLREAKHLNKWTFDMPEPVVPATTVAAPGARSVRHRIEGDLGVGPSDYNTDNVRAFPMQKPSKQKQPTKPMTSARRVQSMLSNLGFHPATTSTTAASTRVSTRMTRPTRVEGDDDDVLDSPPPFDVAEFVAEEVQSRPSAFHTNTPASRLYSTSFLDDPALKPLHTSTTSAWQTMRKKYTPVEVQTASDFCNPARENATGMRIETPLKKTKPASSDKPKKPKDSHDHSVQERPDHVVADVENATKAQADTTPHPSATVAAGNAVQWAKRIHASYTPLVRTESR</sequence>
<feature type="region of interest" description="Disordered" evidence="1">
    <location>
        <begin position="17"/>
        <end position="57"/>
    </location>
</feature>
<dbReference type="VEuPathDB" id="FungiDB:H310_07064"/>
<proteinExistence type="predicted"/>
<evidence type="ECO:0000256" key="1">
    <source>
        <dbReference type="SAM" id="MobiDB-lite"/>
    </source>
</evidence>
<dbReference type="CDD" id="cd19757">
    <property type="entry name" value="Bbox1"/>
    <property type="match status" value="1"/>
</dbReference>
<feature type="region of interest" description="Disordered" evidence="1">
    <location>
        <begin position="839"/>
        <end position="902"/>
    </location>
</feature>
<reference evidence="2" key="1">
    <citation type="submission" date="2013-12" db="EMBL/GenBank/DDBJ databases">
        <title>The Genome Sequence of Aphanomyces invadans NJM9701.</title>
        <authorList>
            <consortium name="The Broad Institute Genomics Platform"/>
            <person name="Russ C."/>
            <person name="Tyler B."/>
            <person name="van West P."/>
            <person name="Dieguez-Uribeondo J."/>
            <person name="Young S.K."/>
            <person name="Zeng Q."/>
            <person name="Gargeya S."/>
            <person name="Fitzgerald M."/>
            <person name="Abouelleil A."/>
            <person name="Alvarado L."/>
            <person name="Chapman S.B."/>
            <person name="Gainer-Dewar J."/>
            <person name="Goldberg J."/>
            <person name="Griggs A."/>
            <person name="Gujja S."/>
            <person name="Hansen M."/>
            <person name="Howarth C."/>
            <person name="Imamovic A."/>
            <person name="Ireland A."/>
            <person name="Larimer J."/>
            <person name="McCowan C."/>
            <person name="Murphy C."/>
            <person name="Pearson M."/>
            <person name="Poon T.W."/>
            <person name="Priest M."/>
            <person name="Roberts A."/>
            <person name="Saif S."/>
            <person name="Shea T."/>
            <person name="Sykes S."/>
            <person name="Wortman J."/>
            <person name="Nusbaum C."/>
            <person name="Birren B."/>
        </authorList>
    </citation>
    <scope>NUCLEOTIDE SEQUENCE [LARGE SCALE GENOMIC DNA]</scope>
    <source>
        <strain evidence="2">NJM9701</strain>
    </source>
</reference>
<name>A0A024U2I3_9STRA</name>
<evidence type="ECO:0000313" key="2">
    <source>
        <dbReference type="EMBL" id="ETW00434.1"/>
    </source>
</evidence>
<feature type="compositionally biased region" description="Basic and acidic residues" evidence="1">
    <location>
        <begin position="856"/>
        <end position="880"/>
    </location>
</feature>
<feature type="compositionally biased region" description="Polar residues" evidence="1">
    <location>
        <begin position="886"/>
        <end position="896"/>
    </location>
</feature>
<dbReference type="RefSeq" id="XP_008870569.1">
    <property type="nucleotide sequence ID" value="XM_008872347.1"/>
</dbReference>
<dbReference type="OrthoDB" id="73101at2759"/>
<feature type="region of interest" description="Disordered" evidence="1">
    <location>
        <begin position="99"/>
        <end position="122"/>
    </location>
</feature>
<feature type="compositionally biased region" description="Low complexity" evidence="1">
    <location>
        <begin position="731"/>
        <end position="747"/>
    </location>
</feature>
<feature type="compositionally biased region" description="Polar residues" evidence="1">
    <location>
        <begin position="527"/>
        <end position="555"/>
    </location>
</feature>
<dbReference type="EMBL" id="KI913964">
    <property type="protein sequence ID" value="ETW00434.1"/>
    <property type="molecule type" value="Genomic_DNA"/>
</dbReference>
<dbReference type="AlphaFoldDB" id="A0A024U2I3"/>
<feature type="compositionally biased region" description="Polar residues" evidence="1">
    <location>
        <begin position="450"/>
        <end position="459"/>
    </location>
</feature>
<accession>A0A024U2I3</accession>
<organism evidence="2">
    <name type="scientific">Aphanomyces invadans</name>
    <dbReference type="NCBI Taxonomy" id="157072"/>
    <lineage>
        <taxon>Eukaryota</taxon>
        <taxon>Sar</taxon>
        <taxon>Stramenopiles</taxon>
        <taxon>Oomycota</taxon>
        <taxon>Saprolegniomycetes</taxon>
        <taxon>Saprolegniales</taxon>
        <taxon>Verrucalvaceae</taxon>
        <taxon>Aphanomyces</taxon>
    </lineage>
</organism>
<protein>
    <submittedName>
        <fullName evidence="2">Uncharacterized protein</fullName>
    </submittedName>
</protein>
<feature type="compositionally biased region" description="Polar residues" evidence="1">
    <location>
        <begin position="469"/>
        <end position="479"/>
    </location>
</feature>
<feature type="region of interest" description="Disordered" evidence="1">
    <location>
        <begin position="436"/>
        <end position="505"/>
    </location>
</feature>
<feature type="region of interest" description="Disordered" evidence="1">
    <location>
        <begin position="728"/>
        <end position="762"/>
    </location>
</feature>
<gene>
    <name evidence="2" type="ORF">H310_07064</name>
</gene>
<dbReference type="STRING" id="157072.A0A024U2I3"/>